<dbReference type="InterPro" id="IPR036396">
    <property type="entry name" value="Cyt_P450_sf"/>
</dbReference>
<dbReference type="EMBL" id="LAQI01000106">
    <property type="protein sequence ID" value="KKY20040.1"/>
    <property type="molecule type" value="Genomic_DNA"/>
</dbReference>
<keyword evidence="8" id="KW-0472">Membrane</keyword>
<dbReference type="PANTHER" id="PTHR24305">
    <property type="entry name" value="CYTOCHROME P450"/>
    <property type="match status" value="1"/>
</dbReference>
<evidence type="ECO:0000256" key="4">
    <source>
        <dbReference type="ARBA" id="ARBA00022723"/>
    </source>
</evidence>
<reference evidence="9 10" key="1">
    <citation type="submission" date="2015-03" db="EMBL/GenBank/DDBJ databases">
        <authorList>
            <person name="Morales-Cruz A."/>
            <person name="Amrine K.C."/>
            <person name="Cantu D."/>
        </authorList>
    </citation>
    <scope>NUCLEOTIDE SEQUENCE [LARGE SCALE GENOMIC DNA]</scope>
    <source>
        <strain evidence="9">DS831</strain>
    </source>
</reference>
<evidence type="ECO:0000313" key="10">
    <source>
        <dbReference type="Proteomes" id="UP000034182"/>
    </source>
</evidence>
<evidence type="ECO:0000256" key="8">
    <source>
        <dbReference type="SAM" id="Phobius"/>
    </source>
</evidence>
<evidence type="ECO:0000256" key="1">
    <source>
        <dbReference type="ARBA" id="ARBA00001971"/>
    </source>
</evidence>
<dbReference type="GO" id="GO:0016705">
    <property type="term" value="F:oxidoreductase activity, acting on paired donors, with incorporation or reduction of molecular oxygen"/>
    <property type="evidence" value="ECO:0007669"/>
    <property type="project" value="InterPro"/>
</dbReference>
<name>A0A0G2GTD4_9PEZI</name>
<comment type="cofactor">
    <cofactor evidence="1 6">
        <name>heme</name>
        <dbReference type="ChEBI" id="CHEBI:30413"/>
    </cofactor>
</comment>
<dbReference type="GO" id="GO:0005506">
    <property type="term" value="F:iron ion binding"/>
    <property type="evidence" value="ECO:0007669"/>
    <property type="project" value="InterPro"/>
</dbReference>
<reference evidence="9 10" key="2">
    <citation type="submission" date="2015-05" db="EMBL/GenBank/DDBJ databases">
        <title>Distinctive expansion of gene families associated with plant cell wall degradation and secondary metabolism in the genomes of grapevine trunk pathogens.</title>
        <authorList>
            <person name="Lawrence D.P."/>
            <person name="Travadon R."/>
            <person name="Rolshausen P.E."/>
            <person name="Baumgartner K."/>
        </authorList>
    </citation>
    <scope>NUCLEOTIDE SEQUENCE [LARGE SCALE GENOMIC DNA]</scope>
    <source>
        <strain evidence="9">DS831</strain>
    </source>
</reference>
<evidence type="ECO:0000256" key="6">
    <source>
        <dbReference type="PIRSR" id="PIRSR602401-1"/>
    </source>
</evidence>
<comment type="caution">
    <text evidence="9">The sequence shown here is derived from an EMBL/GenBank/DDBJ whole genome shotgun (WGS) entry which is preliminary data.</text>
</comment>
<feature type="transmembrane region" description="Helical" evidence="8">
    <location>
        <begin position="15"/>
        <end position="40"/>
    </location>
</feature>
<comment type="similarity">
    <text evidence="2 7">Belongs to the cytochrome P450 family.</text>
</comment>
<evidence type="ECO:0000256" key="3">
    <source>
        <dbReference type="ARBA" id="ARBA00022617"/>
    </source>
</evidence>
<dbReference type="InterPro" id="IPR001128">
    <property type="entry name" value="Cyt_P450"/>
</dbReference>
<dbReference type="AlphaFoldDB" id="A0A0G2GTD4"/>
<evidence type="ECO:0000313" key="9">
    <source>
        <dbReference type="EMBL" id="KKY20040.1"/>
    </source>
</evidence>
<dbReference type="GO" id="GO:0020037">
    <property type="term" value="F:heme binding"/>
    <property type="evidence" value="ECO:0007669"/>
    <property type="project" value="InterPro"/>
</dbReference>
<accession>A0A0G2GTD4</accession>
<dbReference type="CDD" id="cd11058">
    <property type="entry name" value="CYP60B-like"/>
    <property type="match status" value="1"/>
</dbReference>
<keyword evidence="3 6" id="KW-0349">Heme</keyword>
<dbReference type="PANTHER" id="PTHR24305:SF210">
    <property type="entry name" value="CYTOCHROME P450 MONOOXYGENASE ASQL-RELATED"/>
    <property type="match status" value="1"/>
</dbReference>
<evidence type="ECO:0000256" key="2">
    <source>
        <dbReference type="ARBA" id="ARBA00010617"/>
    </source>
</evidence>
<organism evidence="9 10">
    <name type="scientific">Diplodia seriata</name>
    <dbReference type="NCBI Taxonomy" id="420778"/>
    <lineage>
        <taxon>Eukaryota</taxon>
        <taxon>Fungi</taxon>
        <taxon>Dikarya</taxon>
        <taxon>Ascomycota</taxon>
        <taxon>Pezizomycotina</taxon>
        <taxon>Dothideomycetes</taxon>
        <taxon>Dothideomycetes incertae sedis</taxon>
        <taxon>Botryosphaeriales</taxon>
        <taxon>Botryosphaeriaceae</taxon>
        <taxon>Diplodia</taxon>
    </lineage>
</organism>
<protein>
    <submittedName>
        <fullName evidence="9">Putative cytochrome p450</fullName>
    </submittedName>
</protein>
<keyword evidence="7" id="KW-0560">Oxidoreductase</keyword>
<keyword evidence="4 6" id="KW-0479">Metal-binding</keyword>
<sequence>MDFASHSHLLASNNIPALLGGAVVTAIIYAVGTAIYNVYFHPLSKYPGSRWYAASRIPYALDLNRGTINKAVAEAHKKYGDVVRIAPDELSVISGETAWNDIYGFRGAKKPEFGKDRDWYNPPVNGSYSMLVSDREGHSRMRRIFSHAFSDKALREQEPLVQKYIDMLIQRFHEKAKSGVDVDLVRYYNFTTFDVIGDLTFGESFGCLESDDYHALVSGVFASLRASNLRKALHYWPYLQKAYFAWDKLSKGGKTQGNIIFHNFVAGKVDKRLAAETDRPDIITAVERQPDSRALTHAELQTNSELFLIAGSETTATMLSGTTAALLKHPEIMKKLCDEIRGAFSSSDEITFERVNHLPYLIAVLTEGLRFYPPVPTGFPRRIAEGGGDVSGHYVPQDTAVYVSQYAAYHSPQNFAEPDSFIPERWIGDDPRFAKDKKSVLMPFSNGPRNCLGKNLAYAEMRCILAKTLFNFDLELIDKSADWFDQRVFGLWEKGPLSVRVTEARK</sequence>
<dbReference type="PRINTS" id="PR00385">
    <property type="entry name" value="P450"/>
</dbReference>
<dbReference type="SUPFAM" id="SSF48264">
    <property type="entry name" value="Cytochrome P450"/>
    <property type="match status" value="1"/>
</dbReference>
<dbReference type="Pfam" id="PF00067">
    <property type="entry name" value="p450"/>
    <property type="match status" value="1"/>
</dbReference>
<dbReference type="Proteomes" id="UP000034182">
    <property type="component" value="Unassembled WGS sequence"/>
</dbReference>
<evidence type="ECO:0000256" key="5">
    <source>
        <dbReference type="ARBA" id="ARBA00023004"/>
    </source>
</evidence>
<dbReference type="PRINTS" id="PR00463">
    <property type="entry name" value="EP450I"/>
</dbReference>
<keyword evidence="7" id="KW-0503">Monooxygenase</keyword>
<dbReference type="InterPro" id="IPR002401">
    <property type="entry name" value="Cyt_P450_E_grp-I"/>
</dbReference>
<dbReference type="PROSITE" id="PS00086">
    <property type="entry name" value="CYTOCHROME_P450"/>
    <property type="match status" value="1"/>
</dbReference>
<gene>
    <name evidence="9" type="ORF">UCDDS831_g05030</name>
</gene>
<dbReference type="InterPro" id="IPR017972">
    <property type="entry name" value="Cyt_P450_CS"/>
</dbReference>
<proteinExistence type="inferred from homology"/>
<feature type="binding site" description="axial binding residue" evidence="6">
    <location>
        <position position="451"/>
    </location>
    <ligand>
        <name>heme</name>
        <dbReference type="ChEBI" id="CHEBI:30413"/>
    </ligand>
    <ligandPart>
        <name>Fe</name>
        <dbReference type="ChEBI" id="CHEBI:18248"/>
    </ligandPart>
</feature>
<keyword evidence="8" id="KW-0812">Transmembrane</keyword>
<keyword evidence="5 6" id="KW-0408">Iron</keyword>
<dbReference type="GO" id="GO:0004497">
    <property type="term" value="F:monooxygenase activity"/>
    <property type="evidence" value="ECO:0007669"/>
    <property type="project" value="UniProtKB-KW"/>
</dbReference>
<dbReference type="InterPro" id="IPR050121">
    <property type="entry name" value="Cytochrome_P450_monoxygenase"/>
</dbReference>
<dbReference type="Gene3D" id="1.10.630.10">
    <property type="entry name" value="Cytochrome P450"/>
    <property type="match status" value="1"/>
</dbReference>
<evidence type="ECO:0000256" key="7">
    <source>
        <dbReference type="RuleBase" id="RU000461"/>
    </source>
</evidence>
<keyword evidence="8" id="KW-1133">Transmembrane helix</keyword>